<keyword evidence="6" id="KW-0812">Transmembrane</keyword>
<dbReference type="Pfam" id="PF13614">
    <property type="entry name" value="AAA_31"/>
    <property type="match status" value="1"/>
</dbReference>
<dbReference type="SUPFAM" id="SSF52540">
    <property type="entry name" value="P-loop containing nucleoside triphosphate hydrolases"/>
    <property type="match status" value="1"/>
</dbReference>
<keyword evidence="6" id="KW-1133">Transmembrane helix</keyword>
<evidence type="ECO:0000256" key="5">
    <source>
        <dbReference type="ARBA" id="ARBA00023137"/>
    </source>
</evidence>
<reference evidence="8 9" key="1">
    <citation type="submission" date="2018-05" db="EMBL/GenBank/DDBJ databases">
        <title>Complete Genome Sequence of Deinococcus sp. strain 17bor-2.</title>
        <authorList>
            <person name="Srinivasan S."/>
        </authorList>
    </citation>
    <scope>NUCLEOTIDE SEQUENCE [LARGE SCALE GENOMIC DNA]</scope>
    <source>
        <strain evidence="8 9">17bor-2</strain>
    </source>
</reference>
<dbReference type="InterPro" id="IPR027417">
    <property type="entry name" value="P-loop_NTPase"/>
</dbReference>
<evidence type="ECO:0000256" key="3">
    <source>
        <dbReference type="ARBA" id="ARBA00022777"/>
    </source>
</evidence>
<feature type="domain" description="AAA" evidence="7">
    <location>
        <begin position="334"/>
        <end position="500"/>
    </location>
</feature>
<evidence type="ECO:0000313" key="9">
    <source>
        <dbReference type="Proteomes" id="UP000245368"/>
    </source>
</evidence>
<dbReference type="InterPro" id="IPR005702">
    <property type="entry name" value="Wzc-like_C"/>
</dbReference>
<evidence type="ECO:0000259" key="7">
    <source>
        <dbReference type="Pfam" id="PF13614"/>
    </source>
</evidence>
<dbReference type="EMBL" id="CP029494">
    <property type="protein sequence ID" value="AWN23731.1"/>
    <property type="molecule type" value="Genomic_DNA"/>
</dbReference>
<dbReference type="AlphaFoldDB" id="A0A2Z3JJH1"/>
<dbReference type="PANTHER" id="PTHR32309">
    <property type="entry name" value="TYROSINE-PROTEIN KINASE"/>
    <property type="match status" value="1"/>
</dbReference>
<keyword evidence="1" id="KW-0808">Transferase</keyword>
<evidence type="ECO:0000256" key="6">
    <source>
        <dbReference type="SAM" id="Phobius"/>
    </source>
</evidence>
<dbReference type="RefSeq" id="WP_109827459.1">
    <property type="nucleotide sequence ID" value="NZ_CP029494.1"/>
</dbReference>
<dbReference type="GO" id="GO:0004713">
    <property type="term" value="F:protein tyrosine kinase activity"/>
    <property type="evidence" value="ECO:0007669"/>
    <property type="project" value="UniProtKB-KW"/>
</dbReference>
<evidence type="ECO:0000313" key="8">
    <source>
        <dbReference type="EMBL" id="AWN23731.1"/>
    </source>
</evidence>
<gene>
    <name evidence="8" type="ORF">DKM44_11235</name>
</gene>
<dbReference type="KEGG" id="dez:DKM44_11235"/>
<feature type="transmembrane region" description="Helical" evidence="6">
    <location>
        <begin position="20"/>
        <end position="39"/>
    </location>
</feature>
<dbReference type="Proteomes" id="UP000245368">
    <property type="component" value="Chromosome"/>
</dbReference>
<dbReference type="CDD" id="cd05387">
    <property type="entry name" value="BY-kinase"/>
    <property type="match status" value="1"/>
</dbReference>
<evidence type="ECO:0000256" key="2">
    <source>
        <dbReference type="ARBA" id="ARBA00022741"/>
    </source>
</evidence>
<keyword evidence="4" id="KW-0067">ATP-binding</keyword>
<proteinExistence type="predicted"/>
<keyword evidence="3" id="KW-0418">Kinase</keyword>
<keyword evidence="6" id="KW-0472">Membrane</keyword>
<name>A0A2Z3JJH1_9DEIO</name>
<dbReference type="PANTHER" id="PTHR32309:SF31">
    <property type="entry name" value="CAPSULAR EXOPOLYSACCHARIDE FAMILY"/>
    <property type="match status" value="1"/>
</dbReference>
<dbReference type="InterPro" id="IPR025669">
    <property type="entry name" value="AAA_dom"/>
</dbReference>
<accession>A0A2Z3JJH1</accession>
<protein>
    <submittedName>
        <fullName evidence="8">Chromosome partitioning protein</fullName>
    </submittedName>
</protein>
<dbReference type="Gene3D" id="3.40.50.300">
    <property type="entry name" value="P-loop containing nucleotide triphosphate hydrolases"/>
    <property type="match status" value="1"/>
</dbReference>
<keyword evidence="5" id="KW-0829">Tyrosine-protein kinase</keyword>
<dbReference type="InterPro" id="IPR050445">
    <property type="entry name" value="Bact_polysacc_biosynth/exp"/>
</dbReference>
<dbReference type="NCBIfam" id="TIGR01007">
    <property type="entry name" value="eps_fam"/>
    <property type="match status" value="1"/>
</dbReference>
<sequence length="539" mass="57385">MTKANDDINLLQVFSTLRRSLLPILGATLLVGAGTYLVSRAQPPVYESRSSIISLFSNVGNQVVNNTLVTAPPLPQGALDEALRSSAVTKDIMQSVNNAGVGTEQTEAIRKELQNSLATGKTSMISVNSRLDTQQRGVYEIIAHAGTPRAARELAGATVNALLAWDGARAQRGVTNARKNIEAQLRSLDARLSTAPAGSPDALSLSAARGLLLQNLSQVAVLEQTSSGTLSQGADPSDPIAPVAPRPTRNAALAALLTLFAASGLTLLLSSLRGRVNNTADLMPLGLPVLGQLPLLSRRELGIGILRAGRSGRLYDSLGFLRINIKSVAGDPVRILAITSSRPGAGKSSVVATLSASFAEEGKKVLLIDADMHRPTQHRLWNMSSTVTVPLPGAQEDLSSAQATLPFALQHPELACALHDPTQPNIDLLPAGQLGRQGQQLLNRPDLAELLHRWASAYDLVLIDTPPILALADTLRLTMSTDGVVLVVESGETSFDELERVQQISQQNGVKLLGTVLNKMPRSEQSYYYGYNYAELPQK</sequence>
<keyword evidence="9" id="KW-1185">Reference proteome</keyword>
<dbReference type="OrthoDB" id="9794577at2"/>
<evidence type="ECO:0000256" key="4">
    <source>
        <dbReference type="ARBA" id="ARBA00022840"/>
    </source>
</evidence>
<evidence type="ECO:0000256" key="1">
    <source>
        <dbReference type="ARBA" id="ARBA00022679"/>
    </source>
</evidence>
<organism evidence="8 9">
    <name type="scientific">Deinococcus irradiatisoli</name>
    <dbReference type="NCBI Taxonomy" id="2202254"/>
    <lineage>
        <taxon>Bacteria</taxon>
        <taxon>Thermotogati</taxon>
        <taxon>Deinococcota</taxon>
        <taxon>Deinococci</taxon>
        <taxon>Deinococcales</taxon>
        <taxon>Deinococcaceae</taxon>
        <taxon>Deinococcus</taxon>
    </lineage>
</organism>
<dbReference type="GO" id="GO:0005524">
    <property type="term" value="F:ATP binding"/>
    <property type="evidence" value="ECO:0007669"/>
    <property type="project" value="UniProtKB-KW"/>
</dbReference>
<keyword evidence="2" id="KW-0547">Nucleotide-binding</keyword>